<organism evidence="1 2">
    <name type="scientific">Orbilia oligospora</name>
    <name type="common">Nematode-trapping fungus</name>
    <name type="synonym">Arthrobotrys oligospora</name>
    <dbReference type="NCBI Taxonomy" id="2813651"/>
    <lineage>
        <taxon>Eukaryota</taxon>
        <taxon>Fungi</taxon>
        <taxon>Dikarya</taxon>
        <taxon>Ascomycota</taxon>
        <taxon>Pezizomycotina</taxon>
        <taxon>Orbiliomycetes</taxon>
        <taxon>Orbiliales</taxon>
        <taxon>Orbiliaceae</taxon>
        <taxon>Orbilia</taxon>
    </lineage>
</organism>
<comment type="caution">
    <text evidence="1">The sequence shown here is derived from an EMBL/GenBank/DDBJ whole genome shotgun (WGS) entry which is preliminary data.</text>
</comment>
<proteinExistence type="predicted"/>
<dbReference type="EMBL" id="SOZJ01000003">
    <property type="protein sequence ID" value="TGJ69553.1"/>
    <property type="molecule type" value="Genomic_DNA"/>
</dbReference>
<name>A0A8H2E2P8_ORBOL</name>
<accession>A0A8H2E2P8</accession>
<reference evidence="1 2" key="1">
    <citation type="submission" date="2019-03" db="EMBL/GenBank/DDBJ databases">
        <title>Nematode-trapping fungi genome.</title>
        <authorList>
            <person name="Vidal-Diez De Ulzurrun G."/>
        </authorList>
    </citation>
    <scope>NUCLEOTIDE SEQUENCE [LARGE SCALE GENOMIC DNA]</scope>
    <source>
        <strain evidence="1 2">TWF154</strain>
    </source>
</reference>
<dbReference type="Proteomes" id="UP000297595">
    <property type="component" value="Unassembled WGS sequence"/>
</dbReference>
<evidence type="ECO:0000313" key="2">
    <source>
        <dbReference type="Proteomes" id="UP000297595"/>
    </source>
</evidence>
<sequence>MPCTAAGHTFPSQQDVSLLCVSQRSTMDRSIMKEQGNEMVFLWRKRSLESKCRRVMSNNNSKQPPLTETFFESYKKENEDKKKDKQKKYGDYGIILRREKTPVYDK</sequence>
<protein>
    <submittedName>
        <fullName evidence="1">Uncharacterized protein</fullName>
    </submittedName>
</protein>
<dbReference type="AlphaFoldDB" id="A0A8H2E2P8"/>
<evidence type="ECO:0000313" key="1">
    <source>
        <dbReference type="EMBL" id="TGJ69553.1"/>
    </source>
</evidence>
<gene>
    <name evidence="1" type="ORF">EYR41_005582</name>
</gene>